<organism evidence="3 4">
    <name type="scientific">Adlercreutzia equolifaciens subsp. celatus DSM 18785</name>
    <dbReference type="NCBI Taxonomy" id="1121021"/>
    <lineage>
        <taxon>Bacteria</taxon>
        <taxon>Bacillati</taxon>
        <taxon>Actinomycetota</taxon>
        <taxon>Coriobacteriia</taxon>
        <taxon>Eggerthellales</taxon>
        <taxon>Eggerthellaceae</taxon>
        <taxon>Adlercreutzia</taxon>
    </lineage>
</organism>
<dbReference type="InterPro" id="IPR046867">
    <property type="entry name" value="AldOxase/xan_DH_MoCoBD2"/>
</dbReference>
<dbReference type="RefSeq" id="WP_148042727.1">
    <property type="nucleotide sequence ID" value="NZ_QICA01000063.1"/>
</dbReference>
<keyword evidence="1" id="KW-0500">Molybdenum</keyword>
<dbReference type="GO" id="GO:0005506">
    <property type="term" value="F:iron ion binding"/>
    <property type="evidence" value="ECO:0007669"/>
    <property type="project" value="InterPro"/>
</dbReference>
<feature type="non-terminal residue" evidence="3">
    <location>
        <position position="174"/>
    </location>
</feature>
<keyword evidence="4" id="KW-1185">Reference proteome</keyword>
<accession>A0A3N0AKI2</accession>
<sequence length="174" mass="18382">YVRVGSVTIKLNDDGTYMLIIGAADMGTGCDTILAQMVAEHMDCSVDDVSVFGADTDASPYDSGSYASSTTYVTGMAVQKACTQLKERLCAIAAEALECDANELSFEDGRVVREATGEEMSLVDVATKSQVSNCLAPEATAMHSSPVSPPPFMVGMAEIELDRETGVVEVLNYA</sequence>
<proteinExistence type="predicted"/>
<dbReference type="InterPro" id="IPR037165">
    <property type="entry name" value="AldOxase/xan_DH_Mopterin-bd_sf"/>
</dbReference>
<dbReference type="Pfam" id="PF20256">
    <property type="entry name" value="MoCoBD_2"/>
    <property type="match status" value="1"/>
</dbReference>
<reference evidence="3 4" key="1">
    <citation type="journal article" date="2019" name="Microbiol. Resour. Announc.">
        <title>Draft Genome Sequences of Type Strains of Gordonibacter faecihominis, Paraeggerthella hongkongensis, Parvibacter caecicola,Slackia equolifaciens, Slackia faecicanis, and Slackia isoflavoniconvertens.</title>
        <authorList>
            <person name="Danylec N."/>
            <person name="Stoll D.A."/>
            <person name="Dotsch A."/>
            <person name="Huch M."/>
        </authorList>
    </citation>
    <scope>NUCLEOTIDE SEQUENCE [LARGE SCALE GENOMIC DNA]</scope>
    <source>
        <strain evidence="3 4">DSM 18785</strain>
    </source>
</reference>
<comment type="caution">
    <text evidence="3">The sequence shown here is derived from an EMBL/GenBank/DDBJ whole genome shotgun (WGS) entry which is preliminary data.</text>
</comment>
<dbReference type="PANTHER" id="PTHR11908">
    <property type="entry name" value="XANTHINE DEHYDROGENASE"/>
    <property type="match status" value="1"/>
</dbReference>
<gene>
    <name evidence="3" type="ORF">DMP10_12255</name>
</gene>
<feature type="non-terminal residue" evidence="3">
    <location>
        <position position="1"/>
    </location>
</feature>
<feature type="domain" description="Aldehyde oxidase/xanthine dehydrogenase second molybdopterin binding" evidence="2">
    <location>
        <begin position="6"/>
        <end position="173"/>
    </location>
</feature>
<dbReference type="PANTHER" id="PTHR11908:SF132">
    <property type="entry name" value="ALDEHYDE OXIDASE 1-RELATED"/>
    <property type="match status" value="1"/>
</dbReference>
<name>A0A3N0AKI2_9ACTN</name>
<dbReference type="InterPro" id="IPR016208">
    <property type="entry name" value="Ald_Oxase/xanthine_DH-like"/>
</dbReference>
<dbReference type="SUPFAM" id="SSF56003">
    <property type="entry name" value="Molybdenum cofactor-binding domain"/>
    <property type="match status" value="1"/>
</dbReference>
<dbReference type="AlphaFoldDB" id="A0A3N0AKI2"/>
<evidence type="ECO:0000259" key="2">
    <source>
        <dbReference type="Pfam" id="PF20256"/>
    </source>
</evidence>
<dbReference type="EMBL" id="QICA01000063">
    <property type="protein sequence ID" value="RNL34502.1"/>
    <property type="molecule type" value="Genomic_DNA"/>
</dbReference>
<evidence type="ECO:0000313" key="4">
    <source>
        <dbReference type="Proteomes" id="UP000278327"/>
    </source>
</evidence>
<dbReference type="GO" id="GO:0016491">
    <property type="term" value="F:oxidoreductase activity"/>
    <property type="evidence" value="ECO:0007669"/>
    <property type="project" value="InterPro"/>
</dbReference>
<dbReference type="Gene3D" id="3.30.365.10">
    <property type="entry name" value="Aldehyde oxidase/xanthine dehydrogenase, molybdopterin binding domain"/>
    <property type="match status" value="1"/>
</dbReference>
<dbReference type="Proteomes" id="UP000278327">
    <property type="component" value="Unassembled WGS sequence"/>
</dbReference>
<evidence type="ECO:0000256" key="1">
    <source>
        <dbReference type="ARBA" id="ARBA00022505"/>
    </source>
</evidence>
<evidence type="ECO:0000313" key="3">
    <source>
        <dbReference type="EMBL" id="RNL34502.1"/>
    </source>
</evidence>
<protein>
    <submittedName>
        <fullName evidence="3">Aldehyde oxidase</fullName>
    </submittedName>
</protein>